<gene>
    <name evidence="3" type="ORF">PoB_003875200</name>
</gene>
<reference evidence="3 4" key="1">
    <citation type="journal article" date="2021" name="Elife">
        <title>Chloroplast acquisition without the gene transfer in kleptoplastic sea slugs, Plakobranchus ocellatus.</title>
        <authorList>
            <person name="Maeda T."/>
            <person name="Takahashi S."/>
            <person name="Yoshida T."/>
            <person name="Shimamura S."/>
            <person name="Takaki Y."/>
            <person name="Nagai Y."/>
            <person name="Toyoda A."/>
            <person name="Suzuki Y."/>
            <person name="Arimoto A."/>
            <person name="Ishii H."/>
            <person name="Satoh N."/>
            <person name="Nishiyama T."/>
            <person name="Hasebe M."/>
            <person name="Maruyama T."/>
            <person name="Minagawa J."/>
            <person name="Obokata J."/>
            <person name="Shigenobu S."/>
        </authorList>
    </citation>
    <scope>NUCLEOTIDE SEQUENCE [LARGE SCALE GENOMIC DNA]</scope>
</reference>
<dbReference type="SUPFAM" id="SSF63748">
    <property type="entry name" value="Tudor/PWWP/MBT"/>
    <property type="match status" value="1"/>
</dbReference>
<evidence type="ECO:0000313" key="4">
    <source>
        <dbReference type="Proteomes" id="UP000735302"/>
    </source>
</evidence>
<dbReference type="Proteomes" id="UP000735302">
    <property type="component" value="Unassembled WGS sequence"/>
</dbReference>
<name>A0AAV4AY86_9GAST</name>
<evidence type="ECO:0000256" key="1">
    <source>
        <dbReference type="SAM" id="MobiDB-lite"/>
    </source>
</evidence>
<feature type="region of interest" description="Disordered" evidence="1">
    <location>
        <begin position="1"/>
        <end position="33"/>
    </location>
</feature>
<protein>
    <recommendedName>
        <fullName evidence="2">Tudor domain-containing protein</fullName>
    </recommendedName>
</protein>
<evidence type="ECO:0000313" key="3">
    <source>
        <dbReference type="EMBL" id="GFO12247.1"/>
    </source>
</evidence>
<dbReference type="Pfam" id="PF00567">
    <property type="entry name" value="TUDOR"/>
    <property type="match status" value="1"/>
</dbReference>
<dbReference type="Gene3D" id="2.30.30.140">
    <property type="match status" value="1"/>
</dbReference>
<dbReference type="EMBL" id="BLXT01004391">
    <property type="protein sequence ID" value="GFO12247.1"/>
    <property type="molecule type" value="Genomic_DNA"/>
</dbReference>
<accession>A0AAV4AY86</accession>
<proteinExistence type="predicted"/>
<keyword evidence="4" id="KW-1185">Reference proteome</keyword>
<dbReference type="AlphaFoldDB" id="A0AAV4AY86"/>
<comment type="caution">
    <text evidence="3">The sequence shown here is derived from an EMBL/GenBank/DDBJ whole genome shotgun (WGS) entry which is preliminary data.</text>
</comment>
<feature type="domain" description="Tudor" evidence="2">
    <location>
        <begin position="322"/>
        <end position="441"/>
    </location>
</feature>
<organism evidence="3 4">
    <name type="scientific">Plakobranchus ocellatus</name>
    <dbReference type="NCBI Taxonomy" id="259542"/>
    <lineage>
        <taxon>Eukaryota</taxon>
        <taxon>Metazoa</taxon>
        <taxon>Spiralia</taxon>
        <taxon>Lophotrochozoa</taxon>
        <taxon>Mollusca</taxon>
        <taxon>Gastropoda</taxon>
        <taxon>Heterobranchia</taxon>
        <taxon>Euthyneura</taxon>
        <taxon>Panpulmonata</taxon>
        <taxon>Sacoglossa</taxon>
        <taxon>Placobranchoidea</taxon>
        <taxon>Plakobranchidae</taxon>
        <taxon>Plakobranchus</taxon>
    </lineage>
</organism>
<sequence length="572" mass="63039">MTQGKQQVHNGRGRHTIGENGRHLQRATSCSGWTKPPSSQLLVMEAMHDDSWFKELHNRQQCAEALRNLNIILMSGNDQRKAEKRLASSACTVNALIHLLNSKWPYSDGNQNSSELIDTANSVDLGQDARGKECKNLDPSLAILALNCIYNICDHPSFLDPKCVEKCFVSTLLRYVIPDPALSEKPSNPNRFFQFGPTYTTYVKNILLSKNCNGLVNVLFDKNCVPEDKPKKTSDDANTDSGLQERFHSELQFYEPLFPPKSVEIRSCHIHIPAGVGYEEVDLATYLISQGMAWPQGDNVTEITEATRKKKYKHMKATTNHSEYMQAKITHLSKGNFLWMIVGKEKIKKAEQVAKILNDYAAHLINFIPQKLGAVVAKVTTEDSQVFVRARVLDISGVVLTVQDVDTGCVHHVSLCNIYKLAPSFNFTSIPPLAVLTCLDGLLPPPLDARAPELAAGALGLIVRNSNILAVNLMLQSAVLLALPGLVMCPDPEVAYRTLDLVVNLLSYRIQKVRASPWHCLIPGALGCSTSESALRSAGTLLSPDGGPKSLRLPCCGLAIHKTKPSTRSKLK</sequence>
<evidence type="ECO:0000259" key="2">
    <source>
        <dbReference type="Pfam" id="PF00567"/>
    </source>
</evidence>
<dbReference type="InterPro" id="IPR002999">
    <property type="entry name" value="Tudor"/>
</dbReference>